<evidence type="ECO:0000313" key="3">
    <source>
        <dbReference type="Proteomes" id="UP000298358"/>
    </source>
</evidence>
<dbReference type="EMBL" id="SPQB01000007">
    <property type="protein sequence ID" value="TFU33574.1"/>
    <property type="molecule type" value="Genomic_DNA"/>
</dbReference>
<dbReference type="InterPro" id="IPR013154">
    <property type="entry name" value="ADH-like_N"/>
</dbReference>
<dbReference type="Gene3D" id="3.40.50.720">
    <property type="entry name" value="NAD(P)-binding Rossmann-like Domain"/>
    <property type="match status" value="1"/>
</dbReference>
<dbReference type="AlphaFoldDB" id="A0A4Y9FZ26"/>
<dbReference type="CDD" id="cd08267">
    <property type="entry name" value="MDR1"/>
    <property type="match status" value="1"/>
</dbReference>
<dbReference type="SUPFAM" id="SSF50129">
    <property type="entry name" value="GroES-like"/>
    <property type="match status" value="1"/>
</dbReference>
<accession>A0A4Y9FZ26</accession>
<dbReference type="RefSeq" id="WP_135113703.1">
    <property type="nucleotide sequence ID" value="NZ_JADGLL010000007.1"/>
</dbReference>
<dbReference type="SMART" id="SM00829">
    <property type="entry name" value="PKS_ER"/>
    <property type="match status" value="1"/>
</dbReference>
<dbReference type="InterPro" id="IPR052733">
    <property type="entry name" value="Chloroplast_QOR"/>
</dbReference>
<evidence type="ECO:0000259" key="1">
    <source>
        <dbReference type="SMART" id="SM00829"/>
    </source>
</evidence>
<dbReference type="GO" id="GO:0016491">
    <property type="term" value="F:oxidoreductase activity"/>
    <property type="evidence" value="ECO:0007669"/>
    <property type="project" value="InterPro"/>
</dbReference>
<dbReference type="SUPFAM" id="SSF51735">
    <property type="entry name" value="NAD(P)-binding Rossmann-fold domains"/>
    <property type="match status" value="1"/>
</dbReference>
<reference evidence="2 3" key="1">
    <citation type="submission" date="2019-03" db="EMBL/GenBank/DDBJ databases">
        <title>Diversity of the mouse oral microbiome.</title>
        <authorList>
            <person name="Joseph S."/>
            <person name="Aduse-Opoku J."/>
            <person name="Curtis M."/>
            <person name="Wade W."/>
            <person name="Hashim A."/>
        </authorList>
    </citation>
    <scope>NUCLEOTIDE SEQUENCE [LARGE SCALE GENOMIC DNA]</scope>
    <source>
        <strain evidence="2 3">P1012</strain>
    </source>
</reference>
<dbReference type="OrthoDB" id="9790818at2"/>
<proteinExistence type="predicted"/>
<dbReference type="InterPro" id="IPR011032">
    <property type="entry name" value="GroES-like_sf"/>
</dbReference>
<dbReference type="Gene3D" id="3.90.180.10">
    <property type="entry name" value="Medium-chain alcohol dehydrogenases, catalytic domain"/>
    <property type="match status" value="1"/>
</dbReference>
<feature type="domain" description="Enoyl reductase (ER)" evidence="1">
    <location>
        <begin position="10"/>
        <end position="313"/>
    </location>
</feature>
<keyword evidence="3" id="KW-1185">Reference proteome</keyword>
<dbReference type="InterPro" id="IPR020843">
    <property type="entry name" value="ER"/>
</dbReference>
<gene>
    <name evidence="2" type="ORF">E4U02_04855</name>
</gene>
<dbReference type="Pfam" id="PF13602">
    <property type="entry name" value="ADH_zinc_N_2"/>
    <property type="match status" value="1"/>
</dbReference>
<name>A0A4Y9FZ26_9MICO</name>
<dbReference type="PANTHER" id="PTHR44013:SF1">
    <property type="entry name" value="ZINC-TYPE ALCOHOL DEHYDROGENASE-LIKE PROTEIN C16A3.02C"/>
    <property type="match status" value="1"/>
</dbReference>
<organism evidence="2 3">
    <name type="scientific">Microbacterium paludicola</name>
    <dbReference type="NCBI Taxonomy" id="300019"/>
    <lineage>
        <taxon>Bacteria</taxon>
        <taxon>Bacillati</taxon>
        <taxon>Actinomycetota</taxon>
        <taxon>Actinomycetes</taxon>
        <taxon>Micrococcales</taxon>
        <taxon>Microbacteriaceae</taxon>
        <taxon>Microbacterium</taxon>
    </lineage>
</organism>
<comment type="caution">
    <text evidence="2">The sequence shown here is derived from an EMBL/GenBank/DDBJ whole genome shotgun (WGS) entry which is preliminary data.</text>
</comment>
<dbReference type="Proteomes" id="UP000298358">
    <property type="component" value="Unassembled WGS sequence"/>
</dbReference>
<evidence type="ECO:0000313" key="2">
    <source>
        <dbReference type="EMBL" id="TFU33574.1"/>
    </source>
</evidence>
<dbReference type="Pfam" id="PF08240">
    <property type="entry name" value="ADH_N"/>
    <property type="match status" value="1"/>
</dbReference>
<protein>
    <submittedName>
        <fullName evidence="2">NAD(P)-dependent alcohol dehydrogenase</fullName>
    </submittedName>
</protein>
<dbReference type="PANTHER" id="PTHR44013">
    <property type="entry name" value="ZINC-TYPE ALCOHOL DEHYDROGENASE-LIKE PROTEIN C16A3.02C"/>
    <property type="match status" value="1"/>
</dbReference>
<dbReference type="InterPro" id="IPR036291">
    <property type="entry name" value="NAD(P)-bd_dom_sf"/>
</dbReference>
<sequence length="328" mass="33477">MRAAVVTRYGAPDRVVIQNVSVPKPRAGHVLVRVHATAVTAGNARIRAARFPPGFGVLARPAIGFLGPRVRTLGGTLSGVVEQVGPGVIDFEPGDEVAGMTGTRMRSHAELAVAPIRSLARKPPGVTHADAAGILFGGSTALYFLRDRAKVTAGESVLVNGAAGSVGSTAVQLARHLGATVTAVTSDSNRDLVLRLGATSAIDYRTTAATEIGARFDVVFDAVGNISRSDGLPLLSDSGRLVLAVASLAGSVLARGRVIVGVTPERADDLSFLLGLVATGELDAVTRVVGGLEDAPEAHRVVDSGRKVGNLVILPNGGTGSGDGRDVV</sequence>